<dbReference type="Proteomes" id="UP000249016">
    <property type="component" value="Unassembled WGS sequence"/>
</dbReference>
<sequence length="62" mass="6525">MTGYFHGTATFGNTTLSTTGTDDSDIFVAKYDASGSLLWARRAGAVLMTRVMALLSTTVGSM</sequence>
<evidence type="ECO:0000313" key="1">
    <source>
        <dbReference type="EMBL" id="RAI77963.1"/>
    </source>
</evidence>
<name>A0A327NTR6_9BACT</name>
<comment type="caution">
    <text evidence="1">The sequence shown here is derived from an EMBL/GenBank/DDBJ whole genome shotgun (WGS) entry which is preliminary data.</text>
</comment>
<organism evidence="1 2">
    <name type="scientific">Spirosoma telluris</name>
    <dbReference type="NCBI Taxonomy" id="2183553"/>
    <lineage>
        <taxon>Bacteria</taxon>
        <taxon>Pseudomonadati</taxon>
        <taxon>Bacteroidota</taxon>
        <taxon>Cytophagia</taxon>
        <taxon>Cytophagales</taxon>
        <taxon>Cytophagaceae</taxon>
        <taxon>Spirosoma</taxon>
    </lineage>
</organism>
<proteinExistence type="predicted"/>
<dbReference type="EMBL" id="QLII01000001">
    <property type="protein sequence ID" value="RAI77963.1"/>
    <property type="molecule type" value="Genomic_DNA"/>
</dbReference>
<reference evidence="1 2" key="1">
    <citation type="submission" date="2018-06" db="EMBL/GenBank/DDBJ databases">
        <title>Spirosoma sp. HMF3257 Genome sequencing and assembly.</title>
        <authorList>
            <person name="Kang H."/>
            <person name="Cha I."/>
            <person name="Kim H."/>
            <person name="Kang J."/>
            <person name="Joh K."/>
        </authorList>
    </citation>
    <scope>NUCLEOTIDE SEQUENCE [LARGE SCALE GENOMIC DNA]</scope>
    <source>
        <strain evidence="1 2">HMF3257</strain>
    </source>
</reference>
<protein>
    <submittedName>
        <fullName evidence="1">Uncharacterized protein</fullName>
    </submittedName>
</protein>
<dbReference type="AlphaFoldDB" id="A0A327NTR6"/>
<gene>
    <name evidence="1" type="ORF">HMF3257_34675</name>
</gene>
<dbReference type="RefSeq" id="WP_111349161.1">
    <property type="nucleotide sequence ID" value="NZ_QLII01000001.1"/>
</dbReference>
<keyword evidence="2" id="KW-1185">Reference proteome</keyword>
<evidence type="ECO:0000313" key="2">
    <source>
        <dbReference type="Proteomes" id="UP000249016"/>
    </source>
</evidence>
<accession>A0A327NTR6</accession>